<organism evidence="10 11">
    <name type="scientific">Nocardia goodfellowii</name>
    <dbReference type="NCBI Taxonomy" id="882446"/>
    <lineage>
        <taxon>Bacteria</taxon>
        <taxon>Bacillati</taxon>
        <taxon>Actinomycetota</taxon>
        <taxon>Actinomycetes</taxon>
        <taxon>Mycobacteriales</taxon>
        <taxon>Nocardiaceae</taxon>
        <taxon>Nocardia</taxon>
    </lineage>
</organism>
<dbReference type="Pfam" id="PF13231">
    <property type="entry name" value="PMT_2"/>
    <property type="match status" value="1"/>
</dbReference>
<keyword evidence="7 8" id="KW-0472">Membrane</keyword>
<feature type="transmembrane region" description="Helical" evidence="8">
    <location>
        <begin position="214"/>
        <end position="232"/>
    </location>
</feature>
<dbReference type="PANTHER" id="PTHR33908:SF11">
    <property type="entry name" value="MEMBRANE PROTEIN"/>
    <property type="match status" value="1"/>
</dbReference>
<feature type="transmembrane region" description="Helical" evidence="8">
    <location>
        <begin position="27"/>
        <end position="47"/>
    </location>
</feature>
<dbReference type="InterPro" id="IPR038731">
    <property type="entry name" value="RgtA/B/C-like"/>
</dbReference>
<feature type="transmembrane region" description="Helical" evidence="8">
    <location>
        <begin position="93"/>
        <end position="114"/>
    </location>
</feature>
<feature type="transmembrane region" description="Helical" evidence="8">
    <location>
        <begin position="313"/>
        <end position="331"/>
    </location>
</feature>
<evidence type="ECO:0000256" key="6">
    <source>
        <dbReference type="ARBA" id="ARBA00022989"/>
    </source>
</evidence>
<feature type="transmembrane region" description="Helical" evidence="8">
    <location>
        <begin position="171"/>
        <end position="202"/>
    </location>
</feature>
<evidence type="ECO:0000256" key="4">
    <source>
        <dbReference type="ARBA" id="ARBA00022679"/>
    </source>
</evidence>
<evidence type="ECO:0000313" key="10">
    <source>
        <dbReference type="EMBL" id="MBP2192277.1"/>
    </source>
</evidence>
<feature type="transmembrane region" description="Helical" evidence="8">
    <location>
        <begin position="252"/>
        <end position="279"/>
    </location>
</feature>
<dbReference type="InterPro" id="IPR050297">
    <property type="entry name" value="LipidA_mod_glycosyltrf_83"/>
</dbReference>
<keyword evidence="4" id="KW-0808">Transferase</keyword>
<keyword evidence="6 8" id="KW-1133">Transmembrane helix</keyword>
<protein>
    <submittedName>
        <fullName evidence="10">4-amino-4-deoxy-L-arabinose transferase-like glycosyltransferase</fullName>
    </submittedName>
</protein>
<gene>
    <name evidence="10" type="ORF">BJ987_005178</name>
</gene>
<evidence type="ECO:0000256" key="1">
    <source>
        <dbReference type="ARBA" id="ARBA00004651"/>
    </source>
</evidence>
<proteinExistence type="predicted"/>
<evidence type="ECO:0000259" key="9">
    <source>
        <dbReference type="Pfam" id="PF13231"/>
    </source>
</evidence>
<dbReference type="RefSeq" id="WP_209894994.1">
    <property type="nucleotide sequence ID" value="NZ_JAGGMR010000001.1"/>
</dbReference>
<evidence type="ECO:0000256" key="3">
    <source>
        <dbReference type="ARBA" id="ARBA00022676"/>
    </source>
</evidence>
<sequence length="525" mass="57115">MRKRAEPWHGRLFSAGRHSAADPLPAFAWWEVSAIVLIAGSLLFVRLDRYDFIADELYFIAAGRRPAVSYADQGPVVPLLAAFADHFAPGSTVAVRLPALLMTLAATVVSALIAREFRGARGPQTLAALAYAVTPAAVTQSAMLSTYALEATLTALISWLFIRWVRTHSDYLLVLAGAVAALDFQVKWLVPMVWAAFALGWAILGPREVFRRPAWWLGSGLLAVSVIPATLWQHANSWPQVAMGAVVREEQAALAGLAALPWEIVLLTGPIGVLLLAGLWAGIRSPRIEPYRFLIPVVIAGLAGIIGGGLRPYYIVSAFPGLFAAGAVYLADVGVPRAVRTAGVVLTATATAICVTAVVALPLPRSDMREPTDKFSQIDWRVRLYGPSGWNELVRGVDDAYRQVPTEQLPGLVLVTQNYWQAAALDHYGPRLGLPAVYSTNRGYGYFAAPPDTTTTILYVGTHHPETALGLDFTETVELVRLDDRLGYPGVNRYVSVWKCRYPDQLWSAAWPGMRRLMVVDGTTH</sequence>
<keyword evidence="11" id="KW-1185">Reference proteome</keyword>
<accession>A0ABS4QKP4</accession>
<keyword evidence="2" id="KW-1003">Cell membrane</keyword>
<dbReference type="PANTHER" id="PTHR33908">
    <property type="entry name" value="MANNOSYLTRANSFERASE YKCB-RELATED"/>
    <property type="match status" value="1"/>
</dbReference>
<evidence type="ECO:0000256" key="5">
    <source>
        <dbReference type="ARBA" id="ARBA00022692"/>
    </source>
</evidence>
<evidence type="ECO:0000313" key="11">
    <source>
        <dbReference type="Proteomes" id="UP001519325"/>
    </source>
</evidence>
<feature type="domain" description="Glycosyltransferase RgtA/B/C/D-like" evidence="9">
    <location>
        <begin position="72"/>
        <end position="232"/>
    </location>
</feature>
<evidence type="ECO:0000256" key="8">
    <source>
        <dbReference type="SAM" id="Phobius"/>
    </source>
</evidence>
<feature type="transmembrane region" description="Helical" evidence="8">
    <location>
        <begin position="291"/>
        <end position="307"/>
    </location>
</feature>
<dbReference type="EMBL" id="JAGGMR010000001">
    <property type="protein sequence ID" value="MBP2192277.1"/>
    <property type="molecule type" value="Genomic_DNA"/>
</dbReference>
<keyword evidence="3" id="KW-0328">Glycosyltransferase</keyword>
<evidence type="ECO:0000256" key="2">
    <source>
        <dbReference type="ARBA" id="ARBA00022475"/>
    </source>
</evidence>
<comment type="caution">
    <text evidence="10">The sequence shown here is derived from an EMBL/GenBank/DDBJ whole genome shotgun (WGS) entry which is preliminary data.</text>
</comment>
<reference evidence="10 11" key="1">
    <citation type="submission" date="2021-03" db="EMBL/GenBank/DDBJ databases">
        <title>Sequencing the genomes of 1000 actinobacteria strains.</title>
        <authorList>
            <person name="Klenk H.-P."/>
        </authorList>
    </citation>
    <scope>NUCLEOTIDE SEQUENCE [LARGE SCALE GENOMIC DNA]</scope>
    <source>
        <strain evidence="10 11">DSM 45516</strain>
    </source>
</reference>
<dbReference type="Proteomes" id="UP001519325">
    <property type="component" value="Unassembled WGS sequence"/>
</dbReference>
<evidence type="ECO:0000256" key="7">
    <source>
        <dbReference type="ARBA" id="ARBA00023136"/>
    </source>
</evidence>
<comment type="subcellular location">
    <subcellularLocation>
        <location evidence="1">Cell membrane</location>
        <topology evidence="1">Multi-pass membrane protein</topology>
    </subcellularLocation>
</comment>
<feature type="transmembrane region" description="Helical" evidence="8">
    <location>
        <begin position="343"/>
        <end position="363"/>
    </location>
</feature>
<keyword evidence="5 8" id="KW-0812">Transmembrane</keyword>
<name>A0ABS4QKP4_9NOCA</name>